<proteinExistence type="predicted"/>
<dbReference type="EMBL" id="AZIL01000421">
    <property type="protein sequence ID" value="EWM27759.1"/>
    <property type="molecule type" value="Genomic_DNA"/>
</dbReference>
<reference evidence="3 4" key="1">
    <citation type="journal article" date="2014" name="Mol. Plant">
        <title>Chromosome Scale Genome Assembly and Transcriptome Profiling of Nannochloropsis gaditana in Nitrogen Depletion.</title>
        <authorList>
            <person name="Corteggiani Carpinelli E."/>
            <person name="Telatin A."/>
            <person name="Vitulo N."/>
            <person name="Forcato C."/>
            <person name="D'Angelo M."/>
            <person name="Schiavon R."/>
            <person name="Vezzi A."/>
            <person name="Giacometti G.M."/>
            <person name="Morosinotto T."/>
            <person name="Valle G."/>
        </authorList>
    </citation>
    <scope>NUCLEOTIDE SEQUENCE [LARGE SCALE GENOMIC DNA]</scope>
    <source>
        <strain evidence="3 4">B-31</strain>
    </source>
</reference>
<keyword evidence="2" id="KW-0472">Membrane</keyword>
<protein>
    <submittedName>
        <fullName evidence="3">Uncharacterized protein</fullName>
    </submittedName>
</protein>
<keyword evidence="4" id="KW-1185">Reference proteome</keyword>
<evidence type="ECO:0000256" key="2">
    <source>
        <dbReference type="SAM" id="Phobius"/>
    </source>
</evidence>
<evidence type="ECO:0000313" key="3">
    <source>
        <dbReference type="EMBL" id="EWM27759.1"/>
    </source>
</evidence>
<evidence type="ECO:0000256" key="1">
    <source>
        <dbReference type="SAM" id="MobiDB-lite"/>
    </source>
</evidence>
<feature type="region of interest" description="Disordered" evidence="1">
    <location>
        <begin position="1"/>
        <end position="24"/>
    </location>
</feature>
<sequence length="156" mass="17816">MHHKEREGRTVPADLGVGRPEGLRGGLEPSVRGNSSAMGFKAENVCRLSQDRPYYTISIQVQQNCSRACKGVLKNRARRRWQSKSFFYVLCVDLIIVIYAVYVACHASRAPSSRVLFSRVLEQISFVRFGFKRIPPWVPHARRQIPVIQGMEEELI</sequence>
<keyword evidence="2" id="KW-0812">Transmembrane</keyword>
<dbReference type="Proteomes" id="UP000019335">
    <property type="component" value="Chromosome 6"/>
</dbReference>
<evidence type="ECO:0000313" key="4">
    <source>
        <dbReference type="Proteomes" id="UP000019335"/>
    </source>
</evidence>
<gene>
    <name evidence="3" type="ORF">Naga_100248g7</name>
</gene>
<organism evidence="3 4">
    <name type="scientific">Nannochloropsis gaditana</name>
    <dbReference type="NCBI Taxonomy" id="72520"/>
    <lineage>
        <taxon>Eukaryota</taxon>
        <taxon>Sar</taxon>
        <taxon>Stramenopiles</taxon>
        <taxon>Ochrophyta</taxon>
        <taxon>Eustigmatophyceae</taxon>
        <taxon>Eustigmatales</taxon>
        <taxon>Monodopsidaceae</taxon>
        <taxon>Nannochloropsis</taxon>
    </lineage>
</organism>
<keyword evidence="2" id="KW-1133">Transmembrane helix</keyword>
<accession>W7U4T5</accession>
<comment type="caution">
    <text evidence="3">The sequence shown here is derived from an EMBL/GenBank/DDBJ whole genome shotgun (WGS) entry which is preliminary data.</text>
</comment>
<dbReference type="AlphaFoldDB" id="W7U4T5"/>
<feature type="transmembrane region" description="Helical" evidence="2">
    <location>
        <begin position="86"/>
        <end position="104"/>
    </location>
</feature>
<name>W7U4T5_9STRA</name>